<gene>
    <name evidence="2" type="primary">ihfA_8</name>
    <name evidence="2" type="ORF">NCTC12112_03034</name>
</gene>
<dbReference type="Proteomes" id="UP000249008">
    <property type="component" value="Chromosome 1"/>
</dbReference>
<dbReference type="PANTHER" id="PTHR33175:SF2">
    <property type="entry name" value="INTEGRATION HOST FACTOR SUBUNIT ALPHA"/>
    <property type="match status" value="1"/>
</dbReference>
<dbReference type="SMART" id="SM00411">
    <property type="entry name" value="BHL"/>
    <property type="match status" value="1"/>
</dbReference>
<reference evidence="2 3" key="1">
    <citation type="submission" date="2018-06" db="EMBL/GenBank/DDBJ databases">
        <authorList>
            <consortium name="Pathogen Informatics"/>
            <person name="Doyle S."/>
        </authorList>
    </citation>
    <scope>NUCLEOTIDE SEQUENCE [LARGE SCALE GENOMIC DNA]</scope>
    <source>
        <strain evidence="2 3">NCTC12112</strain>
    </source>
</reference>
<evidence type="ECO:0000313" key="2">
    <source>
        <dbReference type="EMBL" id="SQJ15571.1"/>
    </source>
</evidence>
<dbReference type="PANTHER" id="PTHR33175">
    <property type="entry name" value="DNA-BINDING PROTEIN HU"/>
    <property type="match status" value="1"/>
</dbReference>
<dbReference type="KEGG" id="ful:C4N20_05735"/>
<dbReference type="Pfam" id="PF00216">
    <property type="entry name" value="Bac_DNA_binding"/>
    <property type="match status" value="1"/>
</dbReference>
<organism evidence="2 3">
    <name type="scientific">Fusobacterium ulcerans</name>
    <dbReference type="NCBI Taxonomy" id="861"/>
    <lineage>
        <taxon>Bacteria</taxon>
        <taxon>Fusobacteriati</taxon>
        <taxon>Fusobacteriota</taxon>
        <taxon>Fusobacteriia</taxon>
        <taxon>Fusobacteriales</taxon>
        <taxon>Fusobacteriaceae</taxon>
        <taxon>Fusobacterium</taxon>
    </lineage>
</organism>
<dbReference type="EMBL" id="LS483487">
    <property type="protein sequence ID" value="SQJ15571.1"/>
    <property type="molecule type" value="Genomic_DNA"/>
</dbReference>
<dbReference type="Gene3D" id="4.10.520.10">
    <property type="entry name" value="IHF-like DNA-binding proteins"/>
    <property type="match status" value="1"/>
</dbReference>
<dbReference type="GO" id="GO:0003677">
    <property type="term" value="F:DNA binding"/>
    <property type="evidence" value="ECO:0007669"/>
    <property type="project" value="InterPro"/>
</dbReference>
<evidence type="ECO:0000256" key="1">
    <source>
        <dbReference type="RuleBase" id="RU003939"/>
    </source>
</evidence>
<dbReference type="RefSeq" id="WP_005979824.1">
    <property type="nucleotide sequence ID" value="NZ_BAABXY010000001.1"/>
</dbReference>
<dbReference type="SUPFAM" id="SSF47729">
    <property type="entry name" value="IHF-like DNA-binding proteins"/>
    <property type="match status" value="1"/>
</dbReference>
<protein>
    <submittedName>
        <fullName evidence="2">Integration host factor subunit alpha</fullName>
    </submittedName>
</protein>
<proteinExistence type="inferred from homology"/>
<dbReference type="GeneID" id="78454300"/>
<comment type="similarity">
    <text evidence="1">Belongs to the bacterial histone-like protein family.</text>
</comment>
<accession>A0AAX1TRJ6</accession>
<name>A0AAX1TRJ6_9FUSO</name>
<evidence type="ECO:0000313" key="3">
    <source>
        <dbReference type="Proteomes" id="UP000249008"/>
    </source>
</evidence>
<dbReference type="InterPro" id="IPR000119">
    <property type="entry name" value="Hist_DNA-bd"/>
</dbReference>
<dbReference type="AlphaFoldDB" id="A0AAX1TRJ6"/>
<dbReference type="GO" id="GO:0005829">
    <property type="term" value="C:cytosol"/>
    <property type="evidence" value="ECO:0007669"/>
    <property type="project" value="TreeGrafter"/>
</dbReference>
<dbReference type="GO" id="GO:0030527">
    <property type="term" value="F:structural constituent of chromatin"/>
    <property type="evidence" value="ECO:0007669"/>
    <property type="project" value="InterPro"/>
</dbReference>
<dbReference type="InterPro" id="IPR010992">
    <property type="entry name" value="IHF-like_DNA-bd_dom_sf"/>
</dbReference>
<sequence>MGEKEFLKLYMKERGLKNLEEAKEKVNIFWKTVKESLEKGEKVKFKDWGNFEMKDVRPRRIIELKTKRDMTIPGSRKMKFSSGKGLIKSINNKIEEGKIDG</sequence>